<dbReference type="RefSeq" id="WP_075740087.1">
    <property type="nucleotide sequence ID" value="NZ_CP016076.1"/>
</dbReference>
<dbReference type="AlphaFoldDB" id="A0AAC9PRJ8"/>
<evidence type="ECO:0000256" key="1">
    <source>
        <dbReference type="SAM" id="MobiDB-lite"/>
    </source>
</evidence>
<proteinExistence type="predicted"/>
<evidence type="ECO:0000313" key="3">
    <source>
        <dbReference type="Proteomes" id="UP000185511"/>
    </source>
</evidence>
<sequence>MSELDDFRASLEARREATRPGRHYDPGAYLAEQRIRESILLAGRDRRKAAEAAGAKEATEQRGQQKAGPARAASTQASSAAERPAEPHAAGQSAGMDAGAGVDSGLRSRRARRAHAMPVERPVRRHWYSLRRGHA</sequence>
<feature type="compositionally biased region" description="Low complexity" evidence="1">
    <location>
        <begin position="70"/>
        <end position="81"/>
    </location>
</feature>
<dbReference type="Proteomes" id="UP000185511">
    <property type="component" value="Chromosome"/>
</dbReference>
<evidence type="ECO:0000313" key="2">
    <source>
        <dbReference type="EMBL" id="APU14168.1"/>
    </source>
</evidence>
<reference evidence="3" key="1">
    <citation type="submission" date="2016-06" db="EMBL/GenBank/DDBJ databases">
        <title>Complete genome sequence of Actinoalloteichus fjordicus DSM 46855 (=ADI127-17), type strain of the new species Actinoalloteichus fjordicus.</title>
        <authorList>
            <person name="Ruckert C."/>
            <person name="Nouioui I."/>
            <person name="Willmese J."/>
            <person name="van Wezel G."/>
            <person name="Klenk H.-P."/>
            <person name="Kalinowski J."/>
            <person name="Zotchev S.B."/>
        </authorList>
    </citation>
    <scope>NUCLEOTIDE SEQUENCE [LARGE SCALE GENOMIC DNA]</scope>
    <source>
        <strain evidence="3">ADI127-7</strain>
    </source>
</reference>
<feature type="compositionally biased region" description="Basic and acidic residues" evidence="1">
    <location>
        <begin position="1"/>
        <end position="25"/>
    </location>
</feature>
<organism evidence="2 3">
    <name type="scientific">Actinoalloteichus fjordicus</name>
    <dbReference type="NCBI Taxonomy" id="1612552"/>
    <lineage>
        <taxon>Bacteria</taxon>
        <taxon>Bacillati</taxon>
        <taxon>Actinomycetota</taxon>
        <taxon>Actinomycetes</taxon>
        <taxon>Pseudonocardiales</taxon>
        <taxon>Pseudonocardiaceae</taxon>
        <taxon>Actinoalloteichus</taxon>
    </lineage>
</organism>
<gene>
    <name evidence="2" type="ORF">UA74_10525</name>
</gene>
<name>A0AAC9PRJ8_9PSEU</name>
<feature type="region of interest" description="Disordered" evidence="1">
    <location>
        <begin position="1"/>
        <end position="30"/>
    </location>
</feature>
<protein>
    <submittedName>
        <fullName evidence="2">Uncharacterized protein</fullName>
    </submittedName>
</protein>
<dbReference type="KEGG" id="acad:UA74_10525"/>
<feature type="region of interest" description="Disordered" evidence="1">
    <location>
        <begin position="45"/>
        <end position="120"/>
    </location>
</feature>
<dbReference type="EMBL" id="CP016076">
    <property type="protein sequence ID" value="APU14168.1"/>
    <property type="molecule type" value="Genomic_DNA"/>
</dbReference>
<keyword evidence="3" id="KW-1185">Reference proteome</keyword>
<accession>A0AAC9PRJ8</accession>